<evidence type="ECO:0000256" key="3">
    <source>
        <dbReference type="ARBA" id="ARBA00022833"/>
    </source>
</evidence>
<evidence type="ECO:0000256" key="1">
    <source>
        <dbReference type="ARBA" id="ARBA00022723"/>
    </source>
</evidence>
<comment type="caution">
    <text evidence="6">The sequence shown here is derived from an EMBL/GenBank/DDBJ whole genome shotgun (WGS) entry which is preliminary data.</text>
</comment>
<dbReference type="Proteomes" id="UP001516400">
    <property type="component" value="Unassembled WGS sequence"/>
</dbReference>
<dbReference type="InterPro" id="IPR036236">
    <property type="entry name" value="Znf_C2H2_sf"/>
</dbReference>
<evidence type="ECO:0000256" key="4">
    <source>
        <dbReference type="PROSITE-ProRule" id="PRU00027"/>
    </source>
</evidence>
<protein>
    <recommendedName>
        <fullName evidence="5">BED-type domain-containing protein</fullName>
    </recommendedName>
</protein>
<dbReference type="PROSITE" id="PS50808">
    <property type="entry name" value="ZF_BED"/>
    <property type="match status" value="1"/>
</dbReference>
<dbReference type="SUPFAM" id="SSF57667">
    <property type="entry name" value="beta-beta-alpha zinc fingers"/>
    <property type="match status" value="1"/>
</dbReference>
<evidence type="ECO:0000313" key="6">
    <source>
        <dbReference type="EMBL" id="KAL3285835.1"/>
    </source>
</evidence>
<sequence length="99" mass="11371">MRPKSTVIWSFFDEMTVNSAKCKQFGKSFSRKGGGTTSLKLHLKSQHSDKYEELLLQEQGNQQNEPQTAKQLTPLQECKKQLTIKDSLKNKGPWDEIDK</sequence>
<dbReference type="EMBL" id="JABFTP020000185">
    <property type="protein sequence ID" value="KAL3285835.1"/>
    <property type="molecule type" value="Genomic_DNA"/>
</dbReference>
<organism evidence="6 7">
    <name type="scientific">Cryptolaemus montrouzieri</name>
    <dbReference type="NCBI Taxonomy" id="559131"/>
    <lineage>
        <taxon>Eukaryota</taxon>
        <taxon>Metazoa</taxon>
        <taxon>Ecdysozoa</taxon>
        <taxon>Arthropoda</taxon>
        <taxon>Hexapoda</taxon>
        <taxon>Insecta</taxon>
        <taxon>Pterygota</taxon>
        <taxon>Neoptera</taxon>
        <taxon>Endopterygota</taxon>
        <taxon>Coleoptera</taxon>
        <taxon>Polyphaga</taxon>
        <taxon>Cucujiformia</taxon>
        <taxon>Coccinelloidea</taxon>
        <taxon>Coccinellidae</taxon>
        <taxon>Scymninae</taxon>
        <taxon>Scymnini</taxon>
        <taxon>Cryptolaemus</taxon>
    </lineage>
</organism>
<dbReference type="Pfam" id="PF02892">
    <property type="entry name" value="zf-BED"/>
    <property type="match status" value="1"/>
</dbReference>
<keyword evidence="3" id="KW-0862">Zinc</keyword>
<dbReference type="InterPro" id="IPR003656">
    <property type="entry name" value="Znf_BED"/>
</dbReference>
<dbReference type="AlphaFoldDB" id="A0ABD2P4H1"/>
<evidence type="ECO:0000313" key="7">
    <source>
        <dbReference type="Proteomes" id="UP001516400"/>
    </source>
</evidence>
<gene>
    <name evidence="6" type="ORF">HHI36_000355</name>
</gene>
<keyword evidence="7" id="KW-1185">Reference proteome</keyword>
<evidence type="ECO:0000259" key="5">
    <source>
        <dbReference type="PROSITE" id="PS50808"/>
    </source>
</evidence>
<proteinExistence type="predicted"/>
<keyword evidence="1" id="KW-0479">Metal-binding</keyword>
<dbReference type="SMART" id="SM00614">
    <property type="entry name" value="ZnF_BED"/>
    <property type="match status" value="1"/>
</dbReference>
<feature type="domain" description="BED-type" evidence="5">
    <location>
        <begin position="3"/>
        <end position="54"/>
    </location>
</feature>
<evidence type="ECO:0000256" key="2">
    <source>
        <dbReference type="ARBA" id="ARBA00022771"/>
    </source>
</evidence>
<accession>A0ABD2P4H1</accession>
<reference evidence="6 7" key="1">
    <citation type="journal article" date="2021" name="BMC Biol.">
        <title>Horizontally acquired antibacterial genes associated with adaptive radiation of ladybird beetles.</title>
        <authorList>
            <person name="Li H.S."/>
            <person name="Tang X.F."/>
            <person name="Huang Y.H."/>
            <person name="Xu Z.Y."/>
            <person name="Chen M.L."/>
            <person name="Du X.Y."/>
            <person name="Qiu B.Y."/>
            <person name="Chen P.T."/>
            <person name="Zhang W."/>
            <person name="Slipinski A."/>
            <person name="Escalona H.E."/>
            <person name="Waterhouse R.M."/>
            <person name="Zwick A."/>
            <person name="Pang H."/>
        </authorList>
    </citation>
    <scope>NUCLEOTIDE SEQUENCE [LARGE SCALE GENOMIC DNA]</scope>
    <source>
        <strain evidence="6">SYSU2018</strain>
    </source>
</reference>
<dbReference type="GO" id="GO:0008270">
    <property type="term" value="F:zinc ion binding"/>
    <property type="evidence" value="ECO:0007669"/>
    <property type="project" value="UniProtKB-KW"/>
</dbReference>
<keyword evidence="2 4" id="KW-0863">Zinc-finger</keyword>
<name>A0ABD2P4H1_9CUCU</name>